<reference evidence="13" key="2">
    <citation type="submission" date="2020-09" db="EMBL/GenBank/DDBJ databases">
        <authorList>
            <person name="Sun Q."/>
            <person name="Ohkuma M."/>
        </authorList>
    </citation>
    <scope>NUCLEOTIDE SEQUENCE</scope>
    <source>
        <strain evidence="13">JCM 4637</strain>
    </source>
</reference>
<evidence type="ECO:0000256" key="10">
    <source>
        <dbReference type="SAM" id="Phobius"/>
    </source>
</evidence>
<comment type="catalytic activity">
    <reaction evidence="1">
        <text>ATP + protein L-histidine = ADP + protein N-phospho-L-histidine.</text>
        <dbReference type="EC" id="2.7.13.3"/>
    </reaction>
</comment>
<feature type="compositionally biased region" description="Pro residues" evidence="9">
    <location>
        <begin position="1"/>
        <end position="19"/>
    </location>
</feature>
<organism evidence="13 14">
    <name type="scientific">Streptomyces finlayi</name>
    <dbReference type="NCBI Taxonomy" id="67296"/>
    <lineage>
        <taxon>Bacteria</taxon>
        <taxon>Bacillati</taxon>
        <taxon>Actinomycetota</taxon>
        <taxon>Actinomycetes</taxon>
        <taxon>Kitasatosporales</taxon>
        <taxon>Streptomycetaceae</taxon>
        <taxon>Streptomyces</taxon>
    </lineage>
</organism>
<keyword evidence="8" id="KW-0902">Two-component regulatory system</keyword>
<accession>A0A918X369</accession>
<comment type="caution">
    <text evidence="13">The sequence shown here is derived from an EMBL/GenBank/DDBJ whole genome shotgun (WGS) entry which is preliminary data.</text>
</comment>
<dbReference type="PANTHER" id="PTHR24421">
    <property type="entry name" value="NITRATE/NITRITE SENSOR PROTEIN NARX-RELATED"/>
    <property type="match status" value="1"/>
</dbReference>
<dbReference type="CDD" id="cd16917">
    <property type="entry name" value="HATPase_UhpB-NarQ-NarX-like"/>
    <property type="match status" value="1"/>
</dbReference>
<evidence type="ECO:0000256" key="5">
    <source>
        <dbReference type="ARBA" id="ARBA00022741"/>
    </source>
</evidence>
<dbReference type="GO" id="GO:0005524">
    <property type="term" value="F:ATP binding"/>
    <property type="evidence" value="ECO:0007669"/>
    <property type="project" value="UniProtKB-KW"/>
</dbReference>
<dbReference type="GO" id="GO:0016020">
    <property type="term" value="C:membrane"/>
    <property type="evidence" value="ECO:0007669"/>
    <property type="project" value="InterPro"/>
</dbReference>
<keyword evidence="10" id="KW-0472">Membrane</keyword>
<keyword evidence="10" id="KW-0812">Transmembrane</keyword>
<evidence type="ECO:0000256" key="2">
    <source>
        <dbReference type="ARBA" id="ARBA00012438"/>
    </source>
</evidence>
<dbReference type="EMBL" id="BMVC01000013">
    <property type="protein sequence ID" value="GHD07340.1"/>
    <property type="molecule type" value="Genomic_DNA"/>
</dbReference>
<evidence type="ECO:0000256" key="9">
    <source>
        <dbReference type="SAM" id="MobiDB-lite"/>
    </source>
</evidence>
<dbReference type="InterPro" id="IPR011712">
    <property type="entry name" value="Sig_transdc_His_kin_sub3_dim/P"/>
</dbReference>
<dbReference type="Gene3D" id="3.30.565.10">
    <property type="entry name" value="Histidine kinase-like ATPase, C-terminal domain"/>
    <property type="match status" value="1"/>
</dbReference>
<dbReference type="AlphaFoldDB" id="A0A918X369"/>
<evidence type="ECO:0000259" key="12">
    <source>
        <dbReference type="Pfam" id="PF07730"/>
    </source>
</evidence>
<dbReference type="Pfam" id="PF02518">
    <property type="entry name" value="HATPase_c"/>
    <property type="match status" value="1"/>
</dbReference>
<dbReference type="PANTHER" id="PTHR24421:SF10">
    <property type="entry name" value="NITRATE_NITRITE SENSOR PROTEIN NARQ"/>
    <property type="match status" value="1"/>
</dbReference>
<dbReference type="InterPro" id="IPR050482">
    <property type="entry name" value="Sensor_HK_TwoCompSys"/>
</dbReference>
<feature type="transmembrane region" description="Helical" evidence="10">
    <location>
        <begin position="144"/>
        <end position="162"/>
    </location>
</feature>
<keyword evidence="5" id="KW-0547">Nucleotide-binding</keyword>
<dbReference type="InterPro" id="IPR036890">
    <property type="entry name" value="HATPase_C_sf"/>
</dbReference>
<evidence type="ECO:0000259" key="11">
    <source>
        <dbReference type="Pfam" id="PF02518"/>
    </source>
</evidence>
<keyword evidence="10" id="KW-1133">Transmembrane helix</keyword>
<name>A0A918X369_9ACTN</name>
<evidence type="ECO:0000256" key="1">
    <source>
        <dbReference type="ARBA" id="ARBA00000085"/>
    </source>
</evidence>
<feature type="domain" description="Histidine kinase/HSP90-like ATPase" evidence="11">
    <location>
        <begin position="361"/>
        <end position="452"/>
    </location>
</feature>
<sequence>MREPTPSPPPRPTAPPKPATAPRAEGRDGLFAAAGRRLREVLYALTHPSPPGTPLLADAPKRWQRLLPYLVALTLTVVMLPVTIQVLTNDYHLSGGIAGAVAAGQSLPLLMIAHRPLQAWWVVFPSGVAAASFLVGPLHPGQGIWPWPAPTIVGMLFLLFGVGLRERRAALVGVWLVTAVTGLALGQLEPELSDGTQVLTIVLAGAALIIGGALRERGEAQRALVEQETISEAERAHRTLLEERTRIARELHDVVAHHMSMITVQADSAPYRISGLPEAAQEEFASIAASARESLTEMRRLLVVLRSEGTGGERAPQPGLDRIQQLVEATVRAGVPAELSIAAELGSRPGTLAVPQAVDLSAYRIVQEALANVVRHAPGAVTRVSVRAEETDLLVLVVNGPASEPVSRIEAKGAGGHGLVGMRERVRLTGGTLDTGPLPDGGFRVAARLPLARPAGSPPQDEKDAPAP</sequence>
<keyword evidence="6 13" id="KW-0418">Kinase</keyword>
<dbReference type="EC" id="2.7.13.3" evidence="2"/>
<evidence type="ECO:0000313" key="14">
    <source>
        <dbReference type="Proteomes" id="UP000638353"/>
    </source>
</evidence>
<reference evidence="13" key="1">
    <citation type="journal article" date="2014" name="Int. J. Syst. Evol. Microbiol.">
        <title>Complete genome sequence of Corynebacterium casei LMG S-19264T (=DSM 44701T), isolated from a smear-ripened cheese.</title>
        <authorList>
            <consortium name="US DOE Joint Genome Institute (JGI-PGF)"/>
            <person name="Walter F."/>
            <person name="Albersmeier A."/>
            <person name="Kalinowski J."/>
            <person name="Ruckert C."/>
        </authorList>
    </citation>
    <scope>NUCLEOTIDE SEQUENCE</scope>
    <source>
        <strain evidence="13">JCM 4637</strain>
    </source>
</reference>
<dbReference type="GO" id="GO:0000155">
    <property type="term" value="F:phosphorelay sensor kinase activity"/>
    <property type="evidence" value="ECO:0007669"/>
    <property type="project" value="InterPro"/>
</dbReference>
<feature type="transmembrane region" description="Helical" evidence="10">
    <location>
        <begin position="198"/>
        <end position="214"/>
    </location>
</feature>
<evidence type="ECO:0000256" key="3">
    <source>
        <dbReference type="ARBA" id="ARBA00022553"/>
    </source>
</evidence>
<feature type="transmembrane region" description="Helical" evidence="10">
    <location>
        <begin position="66"/>
        <end position="87"/>
    </location>
</feature>
<protein>
    <recommendedName>
        <fullName evidence="2">histidine kinase</fullName>
        <ecNumber evidence="2">2.7.13.3</ecNumber>
    </recommendedName>
</protein>
<feature type="region of interest" description="Disordered" evidence="9">
    <location>
        <begin position="1"/>
        <end position="26"/>
    </location>
</feature>
<feature type="transmembrane region" description="Helical" evidence="10">
    <location>
        <begin position="93"/>
        <end position="112"/>
    </location>
</feature>
<keyword evidence="7" id="KW-0067">ATP-binding</keyword>
<proteinExistence type="predicted"/>
<dbReference type="InterPro" id="IPR003594">
    <property type="entry name" value="HATPase_dom"/>
</dbReference>
<feature type="transmembrane region" description="Helical" evidence="10">
    <location>
        <begin position="119"/>
        <end position="138"/>
    </location>
</feature>
<evidence type="ECO:0000313" key="13">
    <source>
        <dbReference type="EMBL" id="GHD07340.1"/>
    </source>
</evidence>
<feature type="region of interest" description="Disordered" evidence="9">
    <location>
        <begin position="448"/>
        <end position="468"/>
    </location>
</feature>
<evidence type="ECO:0000256" key="7">
    <source>
        <dbReference type="ARBA" id="ARBA00022840"/>
    </source>
</evidence>
<dbReference type="Gene3D" id="1.20.5.1930">
    <property type="match status" value="1"/>
</dbReference>
<feature type="domain" description="Signal transduction histidine kinase subgroup 3 dimerisation and phosphoacceptor" evidence="12">
    <location>
        <begin position="243"/>
        <end position="308"/>
    </location>
</feature>
<dbReference type="GO" id="GO:0046983">
    <property type="term" value="F:protein dimerization activity"/>
    <property type="evidence" value="ECO:0007669"/>
    <property type="project" value="InterPro"/>
</dbReference>
<keyword evidence="4" id="KW-0808">Transferase</keyword>
<gene>
    <name evidence="13" type="ORF">GCM10010334_59790</name>
</gene>
<evidence type="ECO:0000256" key="6">
    <source>
        <dbReference type="ARBA" id="ARBA00022777"/>
    </source>
</evidence>
<evidence type="ECO:0000256" key="4">
    <source>
        <dbReference type="ARBA" id="ARBA00022679"/>
    </source>
</evidence>
<dbReference type="Proteomes" id="UP000638353">
    <property type="component" value="Unassembled WGS sequence"/>
</dbReference>
<dbReference type="RefSeq" id="WP_189821989.1">
    <property type="nucleotide sequence ID" value="NZ_BMVC01000013.1"/>
</dbReference>
<dbReference type="SUPFAM" id="SSF55874">
    <property type="entry name" value="ATPase domain of HSP90 chaperone/DNA topoisomerase II/histidine kinase"/>
    <property type="match status" value="1"/>
</dbReference>
<keyword evidence="3" id="KW-0597">Phosphoprotein</keyword>
<dbReference type="Pfam" id="PF07730">
    <property type="entry name" value="HisKA_3"/>
    <property type="match status" value="1"/>
</dbReference>
<evidence type="ECO:0000256" key="8">
    <source>
        <dbReference type="ARBA" id="ARBA00023012"/>
    </source>
</evidence>
<feature type="transmembrane region" description="Helical" evidence="10">
    <location>
        <begin position="169"/>
        <end position="186"/>
    </location>
</feature>